<evidence type="ECO:0000313" key="3">
    <source>
        <dbReference type="Proteomes" id="UP000050761"/>
    </source>
</evidence>
<evidence type="ECO:0000256" key="1">
    <source>
        <dbReference type="SAM" id="MobiDB-lite"/>
    </source>
</evidence>
<dbReference type="EMBL" id="UZAH01026449">
    <property type="protein sequence ID" value="VDO80905.1"/>
    <property type="molecule type" value="Genomic_DNA"/>
</dbReference>
<dbReference type="WBParaSite" id="HPBE_0000947301-mRNA-1">
    <property type="protein sequence ID" value="HPBE_0000947301-mRNA-1"/>
    <property type="gene ID" value="HPBE_0000947301"/>
</dbReference>
<dbReference type="OrthoDB" id="6129481at2759"/>
<sequence>MPRSGHEGRWKNFTSEPTVWSGTSKVQKPPSLRFRTWESLGGQFHNNEINHIIFNRKYCLTVSVVPKFYMGSDHRLLRASWQIMGRLKVKLRDRTFEPTAKRTTLAADSPVPLEKNGSRAPTFLNLRGRTRRSECTAKEVRGRGRFSTNLNARAEAFSDADKGGLPLLAILTTDFHKRSPRLDQKTDARRCSPLQRHTATLRYK</sequence>
<proteinExistence type="predicted"/>
<feature type="compositionally biased region" description="Polar residues" evidence="1">
    <location>
        <begin position="12"/>
        <end position="26"/>
    </location>
</feature>
<reference evidence="4" key="2">
    <citation type="submission" date="2019-09" db="UniProtKB">
        <authorList>
            <consortium name="WormBaseParasite"/>
        </authorList>
    </citation>
    <scope>IDENTIFICATION</scope>
</reference>
<gene>
    <name evidence="2" type="ORF">HPBE_LOCUS9474</name>
</gene>
<feature type="compositionally biased region" description="Basic and acidic residues" evidence="1">
    <location>
        <begin position="1"/>
        <end position="10"/>
    </location>
</feature>
<accession>A0A183FPE6</accession>
<organism evidence="3 4">
    <name type="scientific">Heligmosomoides polygyrus</name>
    <name type="common">Parasitic roundworm</name>
    <dbReference type="NCBI Taxonomy" id="6339"/>
    <lineage>
        <taxon>Eukaryota</taxon>
        <taxon>Metazoa</taxon>
        <taxon>Ecdysozoa</taxon>
        <taxon>Nematoda</taxon>
        <taxon>Chromadorea</taxon>
        <taxon>Rhabditida</taxon>
        <taxon>Rhabditina</taxon>
        <taxon>Rhabditomorpha</taxon>
        <taxon>Strongyloidea</taxon>
        <taxon>Heligmosomidae</taxon>
        <taxon>Heligmosomoides</taxon>
    </lineage>
</organism>
<dbReference type="AlphaFoldDB" id="A0A183FPE6"/>
<name>A0A183FPE6_HELPZ</name>
<accession>A0A3P8C7Z0</accession>
<protein>
    <submittedName>
        <fullName evidence="2 4">Uncharacterized protein</fullName>
    </submittedName>
</protein>
<feature type="region of interest" description="Disordered" evidence="1">
    <location>
        <begin position="1"/>
        <end position="27"/>
    </location>
</feature>
<keyword evidence="3" id="KW-1185">Reference proteome</keyword>
<dbReference type="Proteomes" id="UP000050761">
    <property type="component" value="Unassembled WGS sequence"/>
</dbReference>
<evidence type="ECO:0000313" key="2">
    <source>
        <dbReference type="EMBL" id="VDO80905.1"/>
    </source>
</evidence>
<reference evidence="2 3" key="1">
    <citation type="submission" date="2018-11" db="EMBL/GenBank/DDBJ databases">
        <authorList>
            <consortium name="Pathogen Informatics"/>
        </authorList>
    </citation>
    <scope>NUCLEOTIDE SEQUENCE [LARGE SCALE GENOMIC DNA]</scope>
</reference>
<evidence type="ECO:0000313" key="4">
    <source>
        <dbReference type="WBParaSite" id="HPBE_0000947301-mRNA-1"/>
    </source>
</evidence>